<keyword evidence="2" id="KW-0328">Glycosyltransferase</keyword>
<name>A0A1G2Q2C9_9BACT</name>
<evidence type="ECO:0000256" key="12">
    <source>
        <dbReference type="ARBA" id="ARBA00041185"/>
    </source>
</evidence>
<comment type="similarity">
    <text evidence="11">Belongs to the SEDS family. FtsW subfamily.</text>
</comment>
<evidence type="ECO:0000256" key="5">
    <source>
        <dbReference type="ARBA" id="ARBA00022960"/>
    </source>
</evidence>
<evidence type="ECO:0000256" key="1">
    <source>
        <dbReference type="ARBA" id="ARBA00004141"/>
    </source>
</evidence>
<evidence type="ECO:0000256" key="10">
    <source>
        <dbReference type="ARBA" id="ARBA00033270"/>
    </source>
</evidence>
<feature type="transmembrane region" description="Helical" evidence="16">
    <location>
        <begin position="64"/>
        <end position="87"/>
    </location>
</feature>
<feature type="transmembrane region" description="Helical" evidence="16">
    <location>
        <begin position="222"/>
        <end position="239"/>
    </location>
</feature>
<dbReference type="GO" id="GO:0032153">
    <property type="term" value="C:cell division site"/>
    <property type="evidence" value="ECO:0007669"/>
    <property type="project" value="TreeGrafter"/>
</dbReference>
<keyword evidence="5" id="KW-0133">Cell shape</keyword>
<proteinExistence type="inferred from homology"/>
<feature type="transmembrane region" description="Helical" evidence="16">
    <location>
        <begin position="99"/>
        <end position="119"/>
    </location>
</feature>
<dbReference type="PANTHER" id="PTHR30474:SF2">
    <property type="entry name" value="PEPTIDOGLYCAN GLYCOSYLTRANSFERASE FTSW-RELATED"/>
    <property type="match status" value="1"/>
</dbReference>
<evidence type="ECO:0000256" key="3">
    <source>
        <dbReference type="ARBA" id="ARBA00022679"/>
    </source>
</evidence>
<evidence type="ECO:0000256" key="7">
    <source>
        <dbReference type="ARBA" id="ARBA00022989"/>
    </source>
</evidence>
<keyword evidence="4 16" id="KW-0812">Transmembrane</keyword>
<dbReference type="GO" id="GO:0009252">
    <property type="term" value="P:peptidoglycan biosynthetic process"/>
    <property type="evidence" value="ECO:0007669"/>
    <property type="project" value="UniProtKB-KW"/>
</dbReference>
<evidence type="ECO:0000256" key="11">
    <source>
        <dbReference type="ARBA" id="ARBA00038053"/>
    </source>
</evidence>
<evidence type="ECO:0000256" key="9">
    <source>
        <dbReference type="ARBA" id="ARBA00032370"/>
    </source>
</evidence>
<dbReference type="Proteomes" id="UP000178936">
    <property type="component" value="Unassembled WGS sequence"/>
</dbReference>
<feature type="transmembrane region" description="Helical" evidence="16">
    <location>
        <begin position="39"/>
        <end position="57"/>
    </location>
</feature>
<gene>
    <name evidence="17" type="ORF">A2226_00560</name>
</gene>
<evidence type="ECO:0000256" key="16">
    <source>
        <dbReference type="SAM" id="Phobius"/>
    </source>
</evidence>
<evidence type="ECO:0000256" key="14">
    <source>
        <dbReference type="ARBA" id="ARBA00044770"/>
    </source>
</evidence>
<dbReference type="EMBL" id="MHTB01000040">
    <property type="protein sequence ID" value="OHA54727.1"/>
    <property type="molecule type" value="Genomic_DNA"/>
</dbReference>
<comment type="caution">
    <text evidence="17">The sequence shown here is derived from an EMBL/GenBank/DDBJ whole genome shotgun (WGS) entry which is preliminary data.</text>
</comment>
<evidence type="ECO:0000256" key="13">
    <source>
        <dbReference type="ARBA" id="ARBA00041418"/>
    </source>
</evidence>
<dbReference type="GO" id="GO:0008955">
    <property type="term" value="F:peptidoglycan glycosyltransferase activity"/>
    <property type="evidence" value="ECO:0007669"/>
    <property type="project" value="UniProtKB-EC"/>
</dbReference>
<keyword evidence="3" id="KW-0808">Transferase</keyword>
<dbReference type="PROSITE" id="PS00428">
    <property type="entry name" value="FTSW_RODA_SPOVE"/>
    <property type="match status" value="1"/>
</dbReference>
<evidence type="ECO:0000313" key="17">
    <source>
        <dbReference type="EMBL" id="OHA54727.1"/>
    </source>
</evidence>
<dbReference type="PANTHER" id="PTHR30474">
    <property type="entry name" value="CELL CYCLE PROTEIN"/>
    <property type="match status" value="1"/>
</dbReference>
<dbReference type="GO" id="GO:0051301">
    <property type="term" value="P:cell division"/>
    <property type="evidence" value="ECO:0007669"/>
    <property type="project" value="InterPro"/>
</dbReference>
<comment type="subcellular location">
    <subcellularLocation>
        <location evidence="1">Membrane</location>
        <topology evidence="1">Multi-pass membrane protein</topology>
    </subcellularLocation>
</comment>
<feature type="transmembrane region" description="Helical" evidence="16">
    <location>
        <begin position="328"/>
        <end position="347"/>
    </location>
</feature>
<protein>
    <recommendedName>
        <fullName evidence="12">Probable peptidoglycan glycosyltransferase FtsW</fullName>
        <ecNumber evidence="14">2.4.99.28</ecNumber>
    </recommendedName>
    <alternativeName>
        <fullName evidence="13">Cell division protein FtsW</fullName>
    </alternativeName>
    <alternativeName>
        <fullName evidence="10">Cell wall polymerase</fullName>
    </alternativeName>
    <alternativeName>
        <fullName evidence="9">Peptidoglycan polymerase</fullName>
    </alternativeName>
</protein>
<dbReference type="InterPro" id="IPR018365">
    <property type="entry name" value="Cell_cycle_FtsW-rel_CS"/>
</dbReference>
<organism evidence="17 18">
    <name type="scientific">Candidatus Veblenbacteria bacterium RIFOXYA2_FULL_43_9</name>
    <dbReference type="NCBI Taxonomy" id="1802425"/>
    <lineage>
        <taxon>Bacteria</taxon>
        <taxon>Candidatus Vebleniibacteriota</taxon>
    </lineage>
</organism>
<evidence type="ECO:0000256" key="8">
    <source>
        <dbReference type="ARBA" id="ARBA00023136"/>
    </source>
</evidence>
<dbReference type="GO" id="GO:0005886">
    <property type="term" value="C:plasma membrane"/>
    <property type="evidence" value="ECO:0007669"/>
    <property type="project" value="TreeGrafter"/>
</dbReference>
<accession>A0A1G2Q2C9</accession>
<evidence type="ECO:0000313" key="18">
    <source>
        <dbReference type="Proteomes" id="UP000178936"/>
    </source>
</evidence>
<reference evidence="17 18" key="1">
    <citation type="journal article" date="2016" name="Nat. Commun.">
        <title>Thousands of microbial genomes shed light on interconnected biogeochemical processes in an aquifer system.</title>
        <authorList>
            <person name="Anantharaman K."/>
            <person name="Brown C.T."/>
            <person name="Hug L.A."/>
            <person name="Sharon I."/>
            <person name="Castelle C.J."/>
            <person name="Probst A.J."/>
            <person name="Thomas B.C."/>
            <person name="Singh A."/>
            <person name="Wilkins M.J."/>
            <person name="Karaoz U."/>
            <person name="Brodie E.L."/>
            <person name="Williams K.H."/>
            <person name="Hubbard S.S."/>
            <person name="Banfield J.F."/>
        </authorList>
    </citation>
    <scope>NUCLEOTIDE SEQUENCE [LARGE SCALE GENOMIC DNA]</scope>
</reference>
<dbReference type="GO" id="GO:0008360">
    <property type="term" value="P:regulation of cell shape"/>
    <property type="evidence" value="ECO:0007669"/>
    <property type="project" value="UniProtKB-KW"/>
</dbReference>
<feature type="transmembrane region" description="Helical" evidence="16">
    <location>
        <begin position="131"/>
        <end position="149"/>
    </location>
</feature>
<evidence type="ECO:0000256" key="4">
    <source>
        <dbReference type="ARBA" id="ARBA00022692"/>
    </source>
</evidence>
<evidence type="ECO:0000256" key="6">
    <source>
        <dbReference type="ARBA" id="ARBA00022984"/>
    </source>
</evidence>
<feature type="transmembrane region" description="Helical" evidence="16">
    <location>
        <begin position="254"/>
        <end position="279"/>
    </location>
</feature>
<keyword evidence="6" id="KW-0573">Peptidoglycan synthesis</keyword>
<evidence type="ECO:0000256" key="15">
    <source>
        <dbReference type="ARBA" id="ARBA00049902"/>
    </source>
</evidence>
<feature type="transmembrane region" description="Helical" evidence="16">
    <location>
        <begin position="291"/>
        <end position="308"/>
    </location>
</feature>
<dbReference type="Pfam" id="PF01098">
    <property type="entry name" value="FTSW_RODA_SPOVE"/>
    <property type="match status" value="1"/>
</dbReference>
<dbReference type="EC" id="2.4.99.28" evidence="14"/>
<sequence>MGLTVILLALGLLFLSSASSVVGFQRFGDSYYFIKHQLIYGIVPGVVLFYFFSIWPYQKLKALAIPAIIFCVVVLVAVFLPGIGFSYGGARRWLHFGSFVVQPSEFVKLAFLIYLAAWLESKGELVRDFKAGLIPFALTAVIVIGLVILQPDFGTTTVIVVSSVLAFFVAGARFGHILTLAGVGGALMWLLIKIAPYRAARLTVFLHPELDPQGIGYHVNQALLAVGSGGLFGLGLGYSRQKHLYLPEVTGDSIFAIIAEEMGFVFTTLFILVVAAWFVRVFRIVRYAPDMFGKILGAGIIGWLGWQMSINIASMLGMLPLTGVPLPFVSAGGTALATALAAVGILTNMSRQVKTS</sequence>
<feature type="transmembrane region" description="Helical" evidence="16">
    <location>
        <begin position="161"/>
        <end position="192"/>
    </location>
</feature>
<keyword evidence="7 16" id="KW-1133">Transmembrane helix</keyword>
<dbReference type="GO" id="GO:0015648">
    <property type="term" value="F:lipid-linked peptidoglycan transporter activity"/>
    <property type="evidence" value="ECO:0007669"/>
    <property type="project" value="TreeGrafter"/>
</dbReference>
<dbReference type="AlphaFoldDB" id="A0A1G2Q2C9"/>
<evidence type="ECO:0000256" key="2">
    <source>
        <dbReference type="ARBA" id="ARBA00022676"/>
    </source>
</evidence>
<comment type="catalytic activity">
    <reaction evidence="15">
        <text>[GlcNAc-(1-&gt;4)-Mur2Ac(oyl-L-Ala-gamma-D-Glu-L-Lys-D-Ala-D-Ala)](n)-di-trans,octa-cis-undecaprenyl diphosphate + beta-D-GlcNAc-(1-&gt;4)-Mur2Ac(oyl-L-Ala-gamma-D-Glu-L-Lys-D-Ala-D-Ala)-di-trans,octa-cis-undecaprenyl diphosphate = [GlcNAc-(1-&gt;4)-Mur2Ac(oyl-L-Ala-gamma-D-Glu-L-Lys-D-Ala-D-Ala)](n+1)-di-trans,octa-cis-undecaprenyl diphosphate + di-trans,octa-cis-undecaprenyl diphosphate + H(+)</text>
        <dbReference type="Rhea" id="RHEA:23708"/>
        <dbReference type="Rhea" id="RHEA-COMP:9602"/>
        <dbReference type="Rhea" id="RHEA-COMP:9603"/>
        <dbReference type="ChEBI" id="CHEBI:15378"/>
        <dbReference type="ChEBI" id="CHEBI:58405"/>
        <dbReference type="ChEBI" id="CHEBI:60033"/>
        <dbReference type="ChEBI" id="CHEBI:78435"/>
        <dbReference type="EC" id="2.4.99.28"/>
    </reaction>
</comment>
<keyword evidence="8 16" id="KW-0472">Membrane</keyword>
<dbReference type="InterPro" id="IPR001182">
    <property type="entry name" value="FtsW/RodA"/>
</dbReference>